<keyword evidence="8" id="KW-0547">Nucleotide-binding</keyword>
<evidence type="ECO:0000256" key="3">
    <source>
        <dbReference type="ARBA" id="ARBA00008894"/>
    </source>
</evidence>
<dbReference type="Gene3D" id="3.80.10.10">
    <property type="entry name" value="Ribonuclease Inhibitor"/>
    <property type="match status" value="1"/>
</dbReference>
<sequence>MAYEAVESLQQTLRIILLRDDGLITPLVKQRIISIHDKAVGLQLNLKHFSEKEIIREVANASEEIIQFLFSPQNLSDCESIDSTVRLSDQLGELAEELESTVGYVIDYCKINGHSVRQQSDVAVGFDEGLSDSTAATSSSGPASTSRYFVADFAEDPSIYPPMSRDDVVGFDEDKAQMMDRITDNSYSNREILPIVGMGGIGKSTLAKYVYDDPMIIDQYDIRAWVTISQDYSIPSILSQLLASLNGKVHQVGRDYSLIVIEAEKLEIYKILLGRRYLIVMDNVWSVEAWDHVQRLFPNNRNGSRIILTTRLMDVASYAANSWDIHMMRFLDDEQSWCLFHRKVFGDQDCPHELRSVGEKIVKGCGGLPLSIVTVAGLLSRIPRTPKLWQQIEVNDGQLGSILSLSYNHLPPHLRKCLLYMAGFPQDYEILASELIKLWVAEGFLECQNEFESIEMAAEECLEDLIKQSLVLNTSRKSDGKTKSCRLHSMVRDFCVRLAGQEKFLLSAMDYFSNPILRRHFLPQILQNHHRISASWHDLYLRDSTYSSCTTSIICIPQRGYRPKCSIENFISLRVLHVLHRNDHSYWELGQVFELIYLTYLASSIPDSIVPPAIAKLQNLQTLIIYRSDVRLPVEIWSLRQLRHLIAFSFCPLLLPGGATISLENLQTLSTATNFVCSKRMVDMIPNIKKLGICYSEEKFGAGHYYIYKLIGLRRVEKLKLEMHGSYVPLLDTFPQLLKKLELNGRWISWKDMTIVGSLPNLQVLKLKNYACYGEQWATTVGEFRKLILLLIDESNLKHWKARGRHFPMLKCLILHRCPYLDEIPEDIGNIPTLELIEIDDHNQSLLHSANKIQATHKKDRIKVVVKRS</sequence>
<gene>
    <name evidence="14" type="ORF">AAHA92_23299</name>
</gene>
<dbReference type="PRINTS" id="PR00364">
    <property type="entry name" value="DISEASERSIST"/>
</dbReference>
<dbReference type="GO" id="GO:0005737">
    <property type="term" value="C:cytoplasm"/>
    <property type="evidence" value="ECO:0007669"/>
    <property type="project" value="UniProtKB-SubCell"/>
</dbReference>
<dbReference type="Gene3D" id="3.40.50.300">
    <property type="entry name" value="P-loop containing nucleotide triphosphate hydrolases"/>
    <property type="match status" value="1"/>
</dbReference>
<comment type="function">
    <text evidence="1">Confers resistance to late blight (Phytophthora infestans) races carrying the avirulence gene Avr1. Resistance proteins guard the plant against pathogens that contain an appropriate avirulence protein via an indirect interaction with this avirulence protein. That triggers a defense system including the hypersensitive response, which restricts the pathogen growth.</text>
</comment>
<dbReference type="Pfam" id="PF00931">
    <property type="entry name" value="NB-ARC"/>
    <property type="match status" value="1"/>
</dbReference>
<name>A0ABD1GUL0_SALDI</name>
<dbReference type="Gene3D" id="1.20.5.4130">
    <property type="match status" value="1"/>
</dbReference>
<keyword evidence="9" id="KW-0611">Plant defense</keyword>
<keyword evidence="15" id="KW-1185">Reference proteome</keyword>
<evidence type="ECO:0000256" key="8">
    <source>
        <dbReference type="ARBA" id="ARBA00022741"/>
    </source>
</evidence>
<evidence type="ECO:0000259" key="12">
    <source>
        <dbReference type="Pfam" id="PF23559"/>
    </source>
</evidence>
<keyword evidence="10" id="KW-0067">ATP-binding</keyword>
<keyword evidence="6" id="KW-0381">Hypersensitive response</keyword>
<dbReference type="InterPro" id="IPR002182">
    <property type="entry name" value="NB-ARC"/>
</dbReference>
<dbReference type="InterPro" id="IPR044974">
    <property type="entry name" value="Disease_R_plants"/>
</dbReference>
<evidence type="ECO:0000256" key="1">
    <source>
        <dbReference type="ARBA" id="ARBA00002074"/>
    </source>
</evidence>
<keyword evidence="5" id="KW-0433">Leucine-rich repeat</keyword>
<evidence type="ECO:0000313" key="15">
    <source>
        <dbReference type="Proteomes" id="UP001567538"/>
    </source>
</evidence>
<dbReference type="Gene3D" id="1.10.10.10">
    <property type="entry name" value="Winged helix-like DNA-binding domain superfamily/Winged helix DNA-binding domain"/>
    <property type="match status" value="1"/>
</dbReference>
<evidence type="ECO:0000256" key="5">
    <source>
        <dbReference type="ARBA" id="ARBA00022614"/>
    </source>
</evidence>
<feature type="domain" description="Disease resistance protein winged helix" evidence="12">
    <location>
        <begin position="424"/>
        <end position="494"/>
    </location>
</feature>
<comment type="similarity">
    <text evidence="3">Belongs to the disease resistance NB-LRR family.</text>
</comment>
<dbReference type="PANTHER" id="PTHR23155">
    <property type="entry name" value="DISEASE RESISTANCE PROTEIN RP"/>
    <property type="match status" value="1"/>
</dbReference>
<dbReference type="GO" id="GO:0009626">
    <property type="term" value="P:plant-type hypersensitive response"/>
    <property type="evidence" value="ECO:0007669"/>
    <property type="project" value="UniProtKB-KW"/>
</dbReference>
<comment type="caution">
    <text evidence="14">The sequence shown here is derived from an EMBL/GenBank/DDBJ whole genome shotgun (WGS) entry which is preliminary data.</text>
</comment>
<evidence type="ECO:0000259" key="11">
    <source>
        <dbReference type="Pfam" id="PF00931"/>
    </source>
</evidence>
<evidence type="ECO:0000256" key="10">
    <source>
        <dbReference type="ARBA" id="ARBA00022840"/>
    </source>
</evidence>
<dbReference type="Pfam" id="PF23559">
    <property type="entry name" value="WHD_DRP"/>
    <property type="match status" value="1"/>
</dbReference>
<evidence type="ECO:0000313" key="14">
    <source>
        <dbReference type="EMBL" id="KAL1546743.1"/>
    </source>
</evidence>
<evidence type="ECO:0000259" key="13">
    <source>
        <dbReference type="Pfam" id="PF23598"/>
    </source>
</evidence>
<reference evidence="14 15" key="1">
    <citation type="submission" date="2024-06" db="EMBL/GenBank/DDBJ databases">
        <title>A chromosome level genome sequence of Diviner's sage (Salvia divinorum).</title>
        <authorList>
            <person name="Ford S.A."/>
            <person name="Ro D.-K."/>
            <person name="Ness R.W."/>
            <person name="Phillips M.A."/>
        </authorList>
    </citation>
    <scope>NUCLEOTIDE SEQUENCE [LARGE SCALE GENOMIC DNA]</scope>
    <source>
        <strain evidence="14">SAF-2024a</strain>
        <tissue evidence="14">Leaf</tissue>
    </source>
</reference>
<dbReference type="InterPro" id="IPR058922">
    <property type="entry name" value="WHD_DRP"/>
</dbReference>
<evidence type="ECO:0000256" key="9">
    <source>
        <dbReference type="ARBA" id="ARBA00022821"/>
    </source>
</evidence>
<protein>
    <submittedName>
        <fullName evidence="14">Late blight resistance protein R1B-23</fullName>
    </submittedName>
</protein>
<evidence type="ECO:0000256" key="6">
    <source>
        <dbReference type="ARBA" id="ARBA00022667"/>
    </source>
</evidence>
<dbReference type="InterPro" id="IPR032675">
    <property type="entry name" value="LRR_dom_sf"/>
</dbReference>
<dbReference type="InterPro" id="IPR042197">
    <property type="entry name" value="Apaf_helical"/>
</dbReference>
<dbReference type="InterPro" id="IPR055414">
    <property type="entry name" value="LRR_R13L4/SHOC2-like"/>
</dbReference>
<keyword evidence="7" id="KW-0677">Repeat</keyword>
<dbReference type="GO" id="GO:0051607">
    <property type="term" value="P:defense response to virus"/>
    <property type="evidence" value="ECO:0007669"/>
    <property type="project" value="UniProtKB-ARBA"/>
</dbReference>
<keyword evidence="4" id="KW-0963">Cytoplasm</keyword>
<evidence type="ECO:0000256" key="7">
    <source>
        <dbReference type="ARBA" id="ARBA00022737"/>
    </source>
</evidence>
<dbReference type="PANTHER" id="PTHR23155:SF1152">
    <property type="entry name" value="AAA+ ATPASE DOMAIN-CONTAINING PROTEIN"/>
    <property type="match status" value="1"/>
</dbReference>
<dbReference type="GO" id="GO:0005524">
    <property type="term" value="F:ATP binding"/>
    <property type="evidence" value="ECO:0007669"/>
    <property type="project" value="UniProtKB-KW"/>
</dbReference>
<feature type="domain" description="NB-ARC" evidence="11">
    <location>
        <begin position="177"/>
        <end position="349"/>
    </location>
</feature>
<dbReference type="SUPFAM" id="SSF52058">
    <property type="entry name" value="L domain-like"/>
    <property type="match status" value="1"/>
</dbReference>
<dbReference type="InterPro" id="IPR027417">
    <property type="entry name" value="P-loop_NTPase"/>
</dbReference>
<dbReference type="Proteomes" id="UP001567538">
    <property type="component" value="Unassembled WGS sequence"/>
</dbReference>
<accession>A0ABD1GUL0</accession>
<dbReference type="Pfam" id="PF23598">
    <property type="entry name" value="LRR_14"/>
    <property type="match status" value="1"/>
</dbReference>
<dbReference type="AlphaFoldDB" id="A0ABD1GUL0"/>
<dbReference type="FunFam" id="1.10.10.10:FF:000322">
    <property type="entry name" value="Probable disease resistance protein At1g63360"/>
    <property type="match status" value="1"/>
</dbReference>
<dbReference type="InterPro" id="IPR036388">
    <property type="entry name" value="WH-like_DNA-bd_sf"/>
</dbReference>
<evidence type="ECO:0000256" key="4">
    <source>
        <dbReference type="ARBA" id="ARBA00022490"/>
    </source>
</evidence>
<dbReference type="FunFam" id="3.40.50.300:FF:001091">
    <property type="entry name" value="Probable disease resistance protein At1g61300"/>
    <property type="match status" value="1"/>
</dbReference>
<comment type="subcellular location">
    <subcellularLocation>
        <location evidence="2">Cytoplasm</location>
    </subcellularLocation>
</comment>
<organism evidence="14 15">
    <name type="scientific">Salvia divinorum</name>
    <name type="common">Maria pastora</name>
    <name type="synonym">Diviner's sage</name>
    <dbReference type="NCBI Taxonomy" id="28513"/>
    <lineage>
        <taxon>Eukaryota</taxon>
        <taxon>Viridiplantae</taxon>
        <taxon>Streptophyta</taxon>
        <taxon>Embryophyta</taxon>
        <taxon>Tracheophyta</taxon>
        <taxon>Spermatophyta</taxon>
        <taxon>Magnoliopsida</taxon>
        <taxon>eudicotyledons</taxon>
        <taxon>Gunneridae</taxon>
        <taxon>Pentapetalae</taxon>
        <taxon>asterids</taxon>
        <taxon>lamiids</taxon>
        <taxon>Lamiales</taxon>
        <taxon>Lamiaceae</taxon>
        <taxon>Nepetoideae</taxon>
        <taxon>Mentheae</taxon>
        <taxon>Salviinae</taxon>
        <taxon>Salvia</taxon>
        <taxon>Salvia subgen. Calosphace</taxon>
    </lineage>
</organism>
<evidence type="ECO:0000256" key="2">
    <source>
        <dbReference type="ARBA" id="ARBA00004496"/>
    </source>
</evidence>
<proteinExistence type="inferred from homology"/>
<dbReference type="SUPFAM" id="SSF52540">
    <property type="entry name" value="P-loop containing nucleoside triphosphate hydrolases"/>
    <property type="match status" value="1"/>
</dbReference>
<feature type="domain" description="Disease resistance R13L4/SHOC-2-like LRR" evidence="13">
    <location>
        <begin position="565"/>
        <end position="814"/>
    </location>
</feature>
<dbReference type="Gene3D" id="1.10.8.430">
    <property type="entry name" value="Helical domain of apoptotic protease-activating factors"/>
    <property type="match status" value="1"/>
</dbReference>
<dbReference type="EMBL" id="JBEAFC010000008">
    <property type="protein sequence ID" value="KAL1546743.1"/>
    <property type="molecule type" value="Genomic_DNA"/>
</dbReference>